<dbReference type="EMBL" id="JAEHOC010000026">
    <property type="protein sequence ID" value="KAG2430848.1"/>
    <property type="molecule type" value="Genomic_DNA"/>
</dbReference>
<dbReference type="InterPro" id="IPR050154">
    <property type="entry name" value="UbiB_kinase"/>
</dbReference>
<evidence type="ECO:0000256" key="1">
    <source>
        <dbReference type="ARBA" id="ARBA00009670"/>
    </source>
</evidence>
<comment type="similarity">
    <text evidence="1">Belongs to the protein kinase superfamily. ADCK protein kinase family.</text>
</comment>
<gene>
    <name evidence="4" type="ORF">HXX76_009822</name>
</gene>
<feature type="domain" description="ABC1 atypical kinase-like" evidence="3">
    <location>
        <begin position="150"/>
        <end position="399"/>
    </location>
</feature>
<organism evidence="4 5">
    <name type="scientific">Chlamydomonas incerta</name>
    <dbReference type="NCBI Taxonomy" id="51695"/>
    <lineage>
        <taxon>Eukaryota</taxon>
        <taxon>Viridiplantae</taxon>
        <taxon>Chlorophyta</taxon>
        <taxon>core chlorophytes</taxon>
        <taxon>Chlorophyceae</taxon>
        <taxon>CS clade</taxon>
        <taxon>Chlamydomonadales</taxon>
        <taxon>Chlamydomonadaceae</taxon>
        <taxon>Chlamydomonas</taxon>
    </lineage>
</organism>
<proteinExistence type="inferred from homology"/>
<evidence type="ECO:0000259" key="3">
    <source>
        <dbReference type="Pfam" id="PF03109"/>
    </source>
</evidence>
<comment type="caution">
    <text evidence="4">The sequence shown here is derived from an EMBL/GenBank/DDBJ whole genome shotgun (WGS) entry which is preliminary data.</text>
</comment>
<dbReference type="AlphaFoldDB" id="A0A835SVX1"/>
<dbReference type="OrthoDB" id="427480at2759"/>
<evidence type="ECO:0000313" key="4">
    <source>
        <dbReference type="EMBL" id="KAG2430848.1"/>
    </source>
</evidence>
<protein>
    <recommendedName>
        <fullName evidence="3">ABC1 atypical kinase-like domain-containing protein</fullName>
    </recommendedName>
</protein>
<evidence type="ECO:0000256" key="2">
    <source>
        <dbReference type="SAM" id="MobiDB-lite"/>
    </source>
</evidence>
<dbReference type="InterPro" id="IPR011009">
    <property type="entry name" value="Kinase-like_dom_sf"/>
</dbReference>
<keyword evidence="5" id="KW-1185">Reference proteome</keyword>
<dbReference type="PANTHER" id="PTHR10566">
    <property type="entry name" value="CHAPERONE-ACTIVITY OF BC1 COMPLEX CABC1 -RELATED"/>
    <property type="match status" value="1"/>
</dbReference>
<dbReference type="PANTHER" id="PTHR10566:SF121">
    <property type="entry name" value="PROTEIN KINASE DOMAIN-CONTAINING PROTEIN"/>
    <property type="match status" value="1"/>
</dbReference>
<accession>A0A835SVX1</accession>
<evidence type="ECO:0000313" key="5">
    <source>
        <dbReference type="Proteomes" id="UP000650467"/>
    </source>
</evidence>
<dbReference type="Pfam" id="PF03109">
    <property type="entry name" value="ABC1"/>
    <property type="match status" value="1"/>
</dbReference>
<feature type="region of interest" description="Disordered" evidence="2">
    <location>
        <begin position="821"/>
        <end position="842"/>
    </location>
</feature>
<dbReference type="CDD" id="cd05121">
    <property type="entry name" value="ABC1_ADCK3-like"/>
    <property type="match status" value="1"/>
</dbReference>
<dbReference type="InterPro" id="IPR004147">
    <property type="entry name" value="ABC1_dom"/>
</dbReference>
<name>A0A835SVX1_CHLIN</name>
<dbReference type="Proteomes" id="UP000650467">
    <property type="component" value="Unassembled WGS sequence"/>
</dbReference>
<reference evidence="4" key="1">
    <citation type="journal article" date="2020" name="bioRxiv">
        <title>Comparative genomics of Chlamydomonas.</title>
        <authorList>
            <person name="Craig R.J."/>
            <person name="Hasan A.R."/>
            <person name="Ness R.W."/>
            <person name="Keightley P.D."/>
        </authorList>
    </citation>
    <scope>NUCLEOTIDE SEQUENCE</scope>
    <source>
        <strain evidence="4">SAG 7.73</strain>
    </source>
</reference>
<sequence>MPTMTRLEDIKELKDLGINSSELSDLELRDVRSVSYVSRRRLDAEDFDPDEVDEDGLPLVYNEERIAAYWGGRPGELTGRWTKFAAVSAPWLTKLANAVITGRLDRDRAVLARDAVDNFEKLGPTFIKLGQILSIRPDVLPPDVLKELSKLQDRIEPFPTDQARAVLEKELGAPVDDIFSEFSERPIAAASLAQVYRARVRATGQEVAVKVQRPQALGTISKDLYVMRRAVGVYEKLIKRFTAQTTDYQRLLSTFAEGLYTEMDFRNEALNASRMAQLLEESEFAANDVVIPAPLMELTTRRVLTMEWVTGVKLTTLQPAEIRSLVKVGQEAFLTQLLEIGFFHGDPHPGNLLKVTEGPHAGKLALLDFGLVAEIPAADRQAMVAATIHLANRDWDALIDDFVALGFLPRNPDRPLIIPVMDRVLSPYLRGGGAAAFNFQALSQDLLAATLEIPFSVPPYMSLLARSVATLEGIALAGDPQYAMVAQAYPFVARKVLRNDSSSASALLRDLLLIRDAAGTGGGTGDAEGGRQLAARRLAALLNAALGYTADSAGGFVDFDALPDEGASAQEIASFLLSPEARELRPLLVGWVSSGADLLLRDRLRKAYNLASASFTPRLPFIGSLPLPPPPPVWVPGKGLVPLSQAVELLAPPLEPGEQVYLQQLTELAASVLGVDAAALEEPSLNSVLQLASSPSDQVRELANVLGNVAGGSNGKNLMTATEVAVEVVDRLAEQQAGRVGVPADTLFPLWSPVRARILSAAAASAAAAPSPDSTAPGDAAAAAGSSSSTASAAASAASAALNSVDELAAAAAARLAAAMDSMEEGSGVESKRTEPVMASVA</sequence>
<dbReference type="SUPFAM" id="SSF56112">
    <property type="entry name" value="Protein kinase-like (PK-like)"/>
    <property type="match status" value="1"/>
</dbReference>